<evidence type="ECO:0000259" key="1">
    <source>
        <dbReference type="PROSITE" id="PS50878"/>
    </source>
</evidence>
<name>A0AAE1PLZ8_9EUCA</name>
<proteinExistence type="predicted"/>
<sequence>MASSILCALGGFRRVTSRSDLLSIRRATAPSDFGREEARFIERLIRPRGRKSGQRHKGVNSIPTVISKSRKFSPPNSLNLDNLIPISCISKYHEPRNIQFGIWNARSLCNKVSSVCAMILDESRDIFVVSESWLTEVNQKCITSEIRSSLGEYNFFSCPRTGRKGGGVAAFALGALDVKVKVTKPYKSFECLDLTVKTGSIVLRLVVMYRPPKLCTVSVFFEEFSELLETLIPAEGRLFTCGDMNFHVDDVENRDAQRLLDLIHSLGLVQHMQVATHQKGHTLDLVITRASDPYPMNIAVDNTLPSDHSLIKFSVDVTRPAYKRTVHEVRDVKSIDADALSSYFSDNLFPSVGGMSSDEAAVSYNSHLETMLDTLAPARTKTFIDKPRAPWYTDELRTERREVRHAERHWSNSKLTVHWQIFEKKRQDYGISLDDARTDYQRQRISDADTTQKLFSLVDEMTGNKKELASTLPRHDDASKLADQFSDFFEQKTLRIRERFLESDASVVESETNSHSLSDYEPMTEESVRELVQSMKTKSCDLDPIPTSLLKLCLDDVIPSLTCLINQSLTSGEFPTVFKQAILRPLLKKADLDINDLSNYRPVSNISFASKLCEKAVFTQLNNYLIHFDLYSKFQSTYRQFHSVETVLLRVYNDILLSIGRGDEVVLMLLDLSAAFDTIDHDILLSRLCNRFGISGTVLNWLESYLKGRFQKVCIDGIYSKSVELKCGVPQGSVLGPILFTLYCSPIQDIIQRHGLDLDVIRGRLSVIPYMQ</sequence>
<protein>
    <recommendedName>
        <fullName evidence="1">Reverse transcriptase domain-containing protein</fullName>
    </recommendedName>
</protein>
<dbReference type="SUPFAM" id="SSF56672">
    <property type="entry name" value="DNA/RNA polymerases"/>
    <property type="match status" value="1"/>
</dbReference>
<dbReference type="InterPro" id="IPR043502">
    <property type="entry name" value="DNA/RNA_pol_sf"/>
</dbReference>
<evidence type="ECO:0000313" key="2">
    <source>
        <dbReference type="EMBL" id="KAK4310828.1"/>
    </source>
</evidence>
<dbReference type="GO" id="GO:0003824">
    <property type="term" value="F:catalytic activity"/>
    <property type="evidence" value="ECO:0007669"/>
    <property type="project" value="InterPro"/>
</dbReference>
<dbReference type="Gene3D" id="3.60.10.10">
    <property type="entry name" value="Endonuclease/exonuclease/phosphatase"/>
    <property type="match status" value="1"/>
</dbReference>
<dbReference type="SUPFAM" id="SSF56219">
    <property type="entry name" value="DNase I-like"/>
    <property type="match status" value="1"/>
</dbReference>
<dbReference type="GO" id="GO:0071897">
    <property type="term" value="P:DNA biosynthetic process"/>
    <property type="evidence" value="ECO:0007669"/>
    <property type="project" value="UniProtKB-ARBA"/>
</dbReference>
<dbReference type="EMBL" id="JAWZYT010001594">
    <property type="protein sequence ID" value="KAK4310828.1"/>
    <property type="molecule type" value="Genomic_DNA"/>
</dbReference>
<dbReference type="InterPro" id="IPR036691">
    <property type="entry name" value="Endo/exonu/phosph_ase_sf"/>
</dbReference>
<dbReference type="InterPro" id="IPR000477">
    <property type="entry name" value="RT_dom"/>
</dbReference>
<dbReference type="PANTHER" id="PTHR46670:SF3">
    <property type="entry name" value="ENDONUCLEASE_EXONUCLEASE_PHOSPHATASE DOMAIN-CONTAINING PROTEIN"/>
    <property type="match status" value="1"/>
</dbReference>
<comment type="caution">
    <text evidence="2">The sequence shown here is derived from an EMBL/GenBank/DDBJ whole genome shotgun (WGS) entry which is preliminary data.</text>
</comment>
<dbReference type="AlphaFoldDB" id="A0AAE1PLZ8"/>
<dbReference type="PANTHER" id="PTHR46670">
    <property type="entry name" value="ENDO/EXONUCLEASE/PHOSPHATASE DOMAIN-CONTAINING PROTEIN"/>
    <property type="match status" value="1"/>
</dbReference>
<dbReference type="Proteomes" id="UP001292094">
    <property type="component" value="Unassembled WGS sequence"/>
</dbReference>
<accession>A0AAE1PLZ8</accession>
<dbReference type="PROSITE" id="PS50878">
    <property type="entry name" value="RT_POL"/>
    <property type="match status" value="1"/>
</dbReference>
<organism evidence="2 3">
    <name type="scientific">Petrolisthes manimaculis</name>
    <dbReference type="NCBI Taxonomy" id="1843537"/>
    <lineage>
        <taxon>Eukaryota</taxon>
        <taxon>Metazoa</taxon>
        <taxon>Ecdysozoa</taxon>
        <taxon>Arthropoda</taxon>
        <taxon>Crustacea</taxon>
        <taxon>Multicrustacea</taxon>
        <taxon>Malacostraca</taxon>
        <taxon>Eumalacostraca</taxon>
        <taxon>Eucarida</taxon>
        <taxon>Decapoda</taxon>
        <taxon>Pleocyemata</taxon>
        <taxon>Anomura</taxon>
        <taxon>Galatheoidea</taxon>
        <taxon>Porcellanidae</taxon>
        <taxon>Petrolisthes</taxon>
    </lineage>
</organism>
<dbReference type="Pfam" id="PF03372">
    <property type="entry name" value="Exo_endo_phos"/>
    <property type="match status" value="1"/>
</dbReference>
<dbReference type="Pfam" id="PF00078">
    <property type="entry name" value="RVT_1"/>
    <property type="match status" value="1"/>
</dbReference>
<gene>
    <name evidence="2" type="ORF">Pmani_017641</name>
</gene>
<dbReference type="InterPro" id="IPR005135">
    <property type="entry name" value="Endo/exonuclease/phosphatase"/>
</dbReference>
<feature type="domain" description="Reverse transcriptase" evidence="1">
    <location>
        <begin position="567"/>
        <end position="772"/>
    </location>
</feature>
<evidence type="ECO:0000313" key="3">
    <source>
        <dbReference type="Proteomes" id="UP001292094"/>
    </source>
</evidence>
<keyword evidence="3" id="KW-1185">Reference proteome</keyword>
<reference evidence="2" key="1">
    <citation type="submission" date="2023-11" db="EMBL/GenBank/DDBJ databases">
        <title>Genome assemblies of two species of porcelain crab, Petrolisthes cinctipes and Petrolisthes manimaculis (Anomura: Porcellanidae).</title>
        <authorList>
            <person name="Angst P."/>
        </authorList>
    </citation>
    <scope>NUCLEOTIDE SEQUENCE</scope>
    <source>
        <strain evidence="2">PB745_02</strain>
        <tissue evidence="2">Gill</tissue>
    </source>
</reference>